<comment type="caution">
    <text evidence="3">The sequence shown here is derived from an EMBL/GenBank/DDBJ whole genome shotgun (WGS) entry which is preliminary data.</text>
</comment>
<evidence type="ECO:0000313" key="3">
    <source>
        <dbReference type="EMBL" id="KAE8436904.1"/>
    </source>
</evidence>
<organism evidence="3 4">
    <name type="scientific">Vreelandella piezotolerans</name>
    <dbReference type="NCBI Taxonomy" id="2609667"/>
    <lineage>
        <taxon>Bacteria</taxon>
        <taxon>Pseudomonadati</taxon>
        <taxon>Pseudomonadota</taxon>
        <taxon>Gammaproteobacteria</taxon>
        <taxon>Oceanospirillales</taxon>
        <taxon>Halomonadaceae</taxon>
        <taxon>Vreelandella</taxon>
    </lineage>
</organism>
<accession>A0ABQ6X4E1</accession>
<protein>
    <recommendedName>
        <fullName evidence="2">Large polyvalent protein-associated domain-containing protein</fullName>
    </recommendedName>
</protein>
<name>A0ABQ6X4E1_9GAMM</name>
<feature type="region of interest" description="Disordered" evidence="1">
    <location>
        <begin position="604"/>
        <end position="627"/>
    </location>
</feature>
<evidence type="ECO:0000259" key="2">
    <source>
        <dbReference type="Pfam" id="PF18821"/>
    </source>
</evidence>
<dbReference type="RefSeq" id="WP_153844124.1">
    <property type="nucleotide sequence ID" value="NZ_ML762946.1"/>
</dbReference>
<dbReference type="EMBL" id="VWRT01000029">
    <property type="protein sequence ID" value="KAE8436904.1"/>
    <property type="molecule type" value="Genomic_DNA"/>
</dbReference>
<feature type="region of interest" description="Disordered" evidence="1">
    <location>
        <begin position="691"/>
        <end position="728"/>
    </location>
</feature>
<feature type="region of interest" description="Disordered" evidence="1">
    <location>
        <begin position="303"/>
        <end position="327"/>
    </location>
</feature>
<evidence type="ECO:0000256" key="1">
    <source>
        <dbReference type="SAM" id="MobiDB-lite"/>
    </source>
</evidence>
<dbReference type="Pfam" id="PF18821">
    <property type="entry name" value="LPD7"/>
    <property type="match status" value="1"/>
</dbReference>
<feature type="compositionally biased region" description="Basic residues" evidence="1">
    <location>
        <begin position="469"/>
        <end position="483"/>
    </location>
</feature>
<evidence type="ECO:0000313" key="4">
    <source>
        <dbReference type="Proteomes" id="UP000466130"/>
    </source>
</evidence>
<reference evidence="3 4" key="1">
    <citation type="submission" date="2019-09" db="EMBL/GenBank/DDBJ databases">
        <title>The Halomonas whole genome shotgun (WGS).</title>
        <authorList>
            <person name="Xie Z."/>
        </authorList>
    </citation>
    <scope>NUCLEOTIDE SEQUENCE [LARGE SCALE GENOMIC DNA]</scope>
    <source>
        <strain evidence="3 4">NBT06E8</strain>
    </source>
</reference>
<sequence>MALIRISHREQGLENYLEKGRMSGRDYERDEMDTRVPLHGDIDAFSAAVKFSRTNKKWKHHYDHITIGFSQDEQGLSEEKLRDIVRDVLHYYYGGMYDIDNDLAAFAEAHRPRLQTMKDKTTGELHDRLDHIHIGVPKYNPRTGKQIRTLPYNWKADAAFQSWLCQKHGLVDPATRKRDEPMTKADFLARHKGDGEAPKKQGIVNALRAEFSRITKSADTADDAIEKLKASELVESVQWVDTKRNKYLQVTPFDGAKKINLRGKGFEHLHHFYGEKAPDVNPDKAPQVEQSLDDLETVWRQHQEQYKERQYKPKDKKSKKRESAPVAETLNHEETYQRLSKRVIPKLREARTFYVIYRTNIQEELIKGFRLWERANQKHLVNKKEGIRIYDNNDKISVSTDDKEAREKGVRLALEVAQAKGWDIDNLKINGSDEFQSEVRRQISEIQTQRAEREGGAAQPKRQASKPTGRSKAKRAPLQRHARTQPSNVAGHVAKQAAAAYKESLSKEQIAAIKKELPAQQVLDYAIRKYAVDPERYEIVDGNKIRDLKRRANPKNVVDWLNKTCNLTIAETFPQLHLMFEEHKREMKQIEQHQRDLAIEAEQKAQRLREQEQPIQERTQEAPSDDAEPAFDAYARALEIIKLPTDDERARVFRAAMLSLDDDGFYALDVELEPFIFGPSGKLTEKGQQLRNECMPPDNAPSQRAERVQQGQTTKKRGWTPSNNDPSF</sequence>
<feature type="region of interest" description="Disordered" evidence="1">
    <location>
        <begin position="448"/>
        <end position="491"/>
    </location>
</feature>
<dbReference type="Proteomes" id="UP000466130">
    <property type="component" value="Unassembled WGS sequence"/>
</dbReference>
<feature type="compositionally biased region" description="Basic and acidic residues" evidence="1">
    <location>
        <begin position="303"/>
        <end position="313"/>
    </location>
</feature>
<gene>
    <name evidence="3" type="ORF">F1978_17435</name>
</gene>
<keyword evidence="4" id="KW-1185">Reference proteome</keyword>
<proteinExistence type="predicted"/>
<dbReference type="InterPro" id="IPR040677">
    <property type="entry name" value="LPD7"/>
</dbReference>
<feature type="domain" description="Large polyvalent protein-associated" evidence="2">
    <location>
        <begin position="382"/>
        <end position="445"/>
    </location>
</feature>